<dbReference type="Pfam" id="PF01717">
    <property type="entry name" value="Meth_synt_2"/>
    <property type="match status" value="1"/>
</dbReference>
<evidence type="ECO:0000259" key="1">
    <source>
        <dbReference type="Pfam" id="PF01717"/>
    </source>
</evidence>
<sequence>MLRSDDRILTTHVGSLPRNAVLTDLLIRGEDGEAIDRDELRQQSERAVRYVVDKQVASGVDIVNDGEQPRVGFQTYVAQRMRGFGGESKRPRPRDYTDFPTLLAQLPHRYPRRAKVSNAPQAIAEVRYEDLAPAEDECRMFRAALDKLPSPPVGTFMTAASPGIIATTLLNAHYDSYEAYVFALSREIAKEYELIARDFILQIDAPDLALERTVLFQDKSVPEFIKIAEMHVAALNEALANIARERVRLHCCWGNYDGPHIHDVPLADILPVLTQAKVGALSIEFANPRHQHEYPALKRAKLPPEFLLLPGVIDTKTNFVEHPEVVANRICEAVDAVGDRSRVVASCDCGFGTFAGSELVAEEVVWAKLKTCREGADLATKRLWGKA</sequence>
<dbReference type="PANTHER" id="PTHR43844">
    <property type="entry name" value="METHIONINE SYNTHASE"/>
    <property type="match status" value="1"/>
</dbReference>
<feature type="domain" description="Cobalamin-independent methionine synthase MetE C-terminal/archaeal" evidence="1">
    <location>
        <begin position="199"/>
        <end position="359"/>
    </location>
</feature>
<dbReference type="GO" id="GO:0003871">
    <property type="term" value="F:5-methyltetrahydropteroyltriglutamate-homocysteine S-methyltransferase activity"/>
    <property type="evidence" value="ECO:0007669"/>
    <property type="project" value="InterPro"/>
</dbReference>
<dbReference type="CDD" id="cd03311">
    <property type="entry name" value="CIMS_C_terminal_like"/>
    <property type="match status" value="1"/>
</dbReference>
<accession>A0A512NQA8</accession>
<dbReference type="RefSeq" id="WP_147156455.1">
    <property type="nucleotide sequence ID" value="NZ_BKAJ01000202.1"/>
</dbReference>
<dbReference type="PANTHER" id="PTHR43844:SF2">
    <property type="entry name" value="SYNTHASE, VITAMIN-B12 INDEPENDENT, PUTATIVE (AFU_ORTHOLOGUE AFUA_3G12060)-RELATED"/>
    <property type="match status" value="1"/>
</dbReference>
<gene>
    <name evidence="2" type="ORF">RSO01_82970</name>
</gene>
<dbReference type="GO" id="GO:0008270">
    <property type="term" value="F:zinc ion binding"/>
    <property type="evidence" value="ECO:0007669"/>
    <property type="project" value="InterPro"/>
</dbReference>
<protein>
    <submittedName>
        <fullName evidence="2">Methionine synthase</fullName>
    </submittedName>
</protein>
<dbReference type="InterPro" id="IPR038071">
    <property type="entry name" value="UROD/MetE-like_sf"/>
</dbReference>
<dbReference type="GO" id="GO:0009086">
    <property type="term" value="P:methionine biosynthetic process"/>
    <property type="evidence" value="ECO:0007669"/>
    <property type="project" value="InterPro"/>
</dbReference>
<dbReference type="Proteomes" id="UP000321058">
    <property type="component" value="Unassembled WGS sequence"/>
</dbReference>
<dbReference type="Gene3D" id="3.20.20.210">
    <property type="match status" value="1"/>
</dbReference>
<dbReference type="AlphaFoldDB" id="A0A512NQA8"/>
<dbReference type="OrthoDB" id="244285at2"/>
<evidence type="ECO:0000313" key="2">
    <source>
        <dbReference type="EMBL" id="GEP61131.1"/>
    </source>
</evidence>
<keyword evidence="3" id="KW-1185">Reference proteome</keyword>
<dbReference type="InterPro" id="IPR002629">
    <property type="entry name" value="Met_Synth_C/arc"/>
</dbReference>
<dbReference type="EMBL" id="BKAJ01000202">
    <property type="protein sequence ID" value="GEP61131.1"/>
    <property type="molecule type" value="Genomic_DNA"/>
</dbReference>
<proteinExistence type="predicted"/>
<dbReference type="SUPFAM" id="SSF51726">
    <property type="entry name" value="UROD/MetE-like"/>
    <property type="match status" value="1"/>
</dbReference>
<comment type="caution">
    <text evidence="2">The sequence shown here is derived from an EMBL/GenBank/DDBJ whole genome shotgun (WGS) entry which is preliminary data.</text>
</comment>
<organism evidence="2 3">
    <name type="scientific">Reyranella soli</name>
    <dbReference type="NCBI Taxonomy" id="1230389"/>
    <lineage>
        <taxon>Bacteria</taxon>
        <taxon>Pseudomonadati</taxon>
        <taxon>Pseudomonadota</taxon>
        <taxon>Alphaproteobacteria</taxon>
        <taxon>Hyphomicrobiales</taxon>
        <taxon>Reyranellaceae</taxon>
        <taxon>Reyranella</taxon>
    </lineage>
</organism>
<reference evidence="2 3" key="1">
    <citation type="submission" date="2019-07" db="EMBL/GenBank/DDBJ databases">
        <title>Whole genome shotgun sequence of Reyranella soli NBRC 108950.</title>
        <authorList>
            <person name="Hosoyama A."/>
            <person name="Uohara A."/>
            <person name="Ohji S."/>
            <person name="Ichikawa N."/>
        </authorList>
    </citation>
    <scope>NUCLEOTIDE SEQUENCE [LARGE SCALE GENOMIC DNA]</scope>
    <source>
        <strain evidence="2 3">NBRC 108950</strain>
    </source>
</reference>
<name>A0A512NQA8_9HYPH</name>
<evidence type="ECO:0000313" key="3">
    <source>
        <dbReference type="Proteomes" id="UP000321058"/>
    </source>
</evidence>